<feature type="compositionally biased region" description="Pro residues" evidence="9">
    <location>
        <begin position="996"/>
        <end position="1006"/>
    </location>
</feature>
<dbReference type="PANTHER" id="PTHR47440">
    <property type="entry name" value="RIKEN CDNA A430078G23 GENE"/>
    <property type="match status" value="1"/>
</dbReference>
<evidence type="ECO:0000256" key="7">
    <source>
        <dbReference type="ARBA" id="ARBA00022833"/>
    </source>
</evidence>
<dbReference type="InterPro" id="IPR037744">
    <property type="entry name" value="ARHGEF18_PH"/>
</dbReference>
<evidence type="ECO:0000256" key="1">
    <source>
        <dbReference type="ARBA" id="ARBA00004496"/>
    </source>
</evidence>
<evidence type="ECO:0000256" key="5">
    <source>
        <dbReference type="ARBA" id="ARBA00022723"/>
    </source>
</evidence>
<keyword evidence="2" id="KW-0963">Cytoplasm</keyword>
<dbReference type="InterPro" id="IPR041020">
    <property type="entry name" value="PH_16"/>
</dbReference>
<reference evidence="12 13" key="1">
    <citation type="journal article" date="2012" name="Nature">
        <title>The bonobo genome compared with the chimpanzee and human genomes.</title>
        <authorList>
            <person name="Prufer K."/>
            <person name="Munch K."/>
            <person name="Hellmann I."/>
            <person name="Akagi K."/>
            <person name="Miller J.R."/>
            <person name="Walenz B."/>
            <person name="Koren S."/>
            <person name="Sutton G."/>
            <person name="Kodira C."/>
            <person name="Winer R."/>
            <person name="Knight J.R."/>
            <person name="Mullikin J.C."/>
            <person name="Meader S.J."/>
            <person name="Ponting C.P."/>
            <person name="Lunter G."/>
            <person name="Higashino S."/>
            <person name="Hobolth A."/>
            <person name="Dutheil J."/>
            <person name="Karakoc E."/>
            <person name="Alkan C."/>
            <person name="Sajjadian S."/>
            <person name="Catacchio C.R."/>
            <person name="Ventura M."/>
            <person name="Marques-Bonet T."/>
            <person name="Eichler E.E."/>
            <person name="Andre C."/>
            <person name="Atencia R."/>
            <person name="Mugisha L."/>
            <person name="Junhold J."/>
            <person name="Patterson N."/>
            <person name="Siebauer M."/>
            <person name="Good J.M."/>
            <person name="Fischer A."/>
            <person name="Ptak S.E."/>
            <person name="Lachmann M."/>
            <person name="Symer D.E."/>
            <person name="Mailund T."/>
            <person name="Schierup M.H."/>
            <person name="Andres A.M."/>
            <person name="Kelso J."/>
            <person name="Paabo S."/>
        </authorList>
    </citation>
    <scope>NUCLEOTIDE SEQUENCE [LARGE SCALE GENOMIC DNA]</scope>
</reference>
<sequence length="1023" mass="112656">MVTVGTNILPSRPAASANTAREDAALFSRRIPPRHKNCAAQPGAAPGPGAPGANMGNAHSKSGDRHSALPGRPELSFYGSFPRKWSENVFLDNELLTSKILSVLRPQSERGFRAGDLRYPTNFLSTNSVLASVTASLKEHPRGTLLSDGSPALSRNVGMTVSQKGGPQPTPSPAGPGTQLGPITGEMDEADSAFLKFKQTADDSLSLTSPNTESIFVEDPYTASLRSEIESDGHEFEAESWSLAVDAAYAKKQKREVVKRQDVLYELMQTEVHHVRTLKIMLKVYSRALQEELQFSSKAIGRLFPCADDLLETHSHFLARLKERRQESLEEGSDRNYVIQKIGDLLVQQFSGENGERMKEKYGVFCSGHNEAVSHYKLLLQQNKKFQNLIKKIGNFSIVRRLGVQECILLVTQRITKYPVLVERIIQNTEAGTEDYEDLTQALNLIKDIISQVDTKVSECEKGQRLREIAGKMDLKSSSKLKNGLTFRKEDMLQRQLHLEGMLCWKTTSGRLKDVLAILLTDVLLLLQEKDQKYVFASVDSKPPVISLQKLIVREVANEEKAMFLISASLQGPEMYEIYTSSKEDRNAWMAHIQRAVESCPDEEEGPFSLPEEERKVVEARATRLRGFQERLSMKDQLIAQSLLEKQQIYLEMAEMGGLEDLPQPRGLFRGGDPSETLQGELILKSAMSEIEGIQSLICRRLGSANGQVEDGGSSTGPPRRAETFAGYDCTNSPTKNGSFKKKVSSTDPRPRDWRGPPNSPDLKLSDSDIPGSSEESLQVDLERLREAQRAVERERERLELLRRLKKQNTAPGALPPDTLAEAQPPSHPPSFNGEGLEGPRVSMLPSGVGPEYAERPEVARRDSAPTESRLAKSDVPIQLLSATNQFQRQAAVQQQIPTKLAASTKGGKDKGGKSRGSQRWESSASFDLKQQLLLNKLMGKDESTSRNRRSLSPILPGRHSPAPPPDPGFPAPSPPPADSPSEGFSLKAGGTALLPGPPAPSPLPATPLSAKEDASKDDIIFF</sequence>
<feature type="region of interest" description="Disordered" evidence="9">
    <location>
        <begin position="939"/>
        <end position="1023"/>
    </location>
</feature>
<dbReference type="EMBL" id="AJFE02031167">
    <property type="status" value="NOT_ANNOTATED_CDS"/>
    <property type="molecule type" value="Genomic_DNA"/>
</dbReference>
<keyword evidence="6" id="KW-0863">Zinc-finger</keyword>
<dbReference type="PROSITE" id="PS50010">
    <property type="entry name" value="DH_2"/>
    <property type="match status" value="1"/>
</dbReference>
<dbReference type="AlphaFoldDB" id="A0A2R9C2Y1"/>
<dbReference type="InterPro" id="IPR000219">
    <property type="entry name" value="DH_dom"/>
</dbReference>
<reference evidence="12" key="3">
    <citation type="submission" date="2025-09" db="UniProtKB">
        <authorList>
            <consortium name="Ensembl"/>
        </authorList>
    </citation>
    <scope>IDENTIFICATION</scope>
</reference>
<protein>
    <recommendedName>
        <fullName evidence="14">Rho guanine nucleotide exchange factor 18</fullName>
    </recommendedName>
</protein>
<dbReference type="Pfam" id="PF00621">
    <property type="entry name" value="RhoGEF"/>
    <property type="match status" value="1"/>
</dbReference>
<feature type="region of interest" description="Disordered" evidence="9">
    <location>
        <begin position="803"/>
        <end position="875"/>
    </location>
</feature>
<feature type="region of interest" description="Disordered" evidence="9">
    <location>
        <begin position="887"/>
        <end position="927"/>
    </location>
</feature>
<comment type="subcellular location">
    <subcellularLocation>
        <location evidence="1">Cytoplasm</location>
    </subcellularLocation>
</comment>
<feature type="region of interest" description="Disordered" evidence="9">
    <location>
        <begin position="706"/>
        <end position="777"/>
    </location>
</feature>
<dbReference type="InterPro" id="IPR001849">
    <property type="entry name" value="PH_domain"/>
</dbReference>
<feature type="domain" description="PH" evidence="10">
    <location>
        <begin position="496"/>
        <end position="598"/>
    </location>
</feature>
<keyword evidence="13" id="KW-1185">Reference proteome</keyword>
<dbReference type="FunFam" id="1.20.900.10:FF:000004">
    <property type="entry name" value="Rho guanine nucleotide exchange factor 2"/>
    <property type="match status" value="1"/>
</dbReference>
<accession>A0A2R9C2Y1</accession>
<dbReference type="Bgee" id="ENSPPAG00000040930">
    <property type="expression patterns" value="Expressed in adult mammalian kidney and 6 other cell types or tissues"/>
</dbReference>
<evidence type="ECO:0000313" key="13">
    <source>
        <dbReference type="Proteomes" id="UP000240080"/>
    </source>
</evidence>
<keyword evidence="5" id="KW-0479">Metal-binding</keyword>
<dbReference type="Pfam" id="PF17838">
    <property type="entry name" value="PH_16"/>
    <property type="match status" value="1"/>
</dbReference>
<evidence type="ECO:0000259" key="10">
    <source>
        <dbReference type="PROSITE" id="PS50003"/>
    </source>
</evidence>
<evidence type="ECO:0008006" key="14">
    <source>
        <dbReference type="Google" id="ProtNLM"/>
    </source>
</evidence>
<reference evidence="12" key="2">
    <citation type="submission" date="2025-08" db="UniProtKB">
        <authorList>
            <consortium name="Ensembl"/>
        </authorList>
    </citation>
    <scope>IDENTIFICATION</scope>
</reference>
<keyword evidence="3" id="KW-0597">Phosphoprotein</keyword>
<dbReference type="PROSITE" id="PS50003">
    <property type="entry name" value="PH_DOMAIN"/>
    <property type="match status" value="1"/>
</dbReference>
<keyword evidence="4" id="KW-0344">Guanine-nucleotide releasing factor</keyword>
<dbReference type="SMART" id="SM00233">
    <property type="entry name" value="PH"/>
    <property type="match status" value="1"/>
</dbReference>
<dbReference type="EMBL" id="AJFE02031170">
    <property type="status" value="NOT_ANNOTATED_CDS"/>
    <property type="molecule type" value="Genomic_DNA"/>
</dbReference>
<feature type="region of interest" description="Disordered" evidence="9">
    <location>
        <begin position="159"/>
        <end position="180"/>
    </location>
</feature>
<dbReference type="InterPro" id="IPR035899">
    <property type="entry name" value="DBL_dom_sf"/>
</dbReference>
<dbReference type="EMBL" id="AJFE02031166">
    <property type="status" value="NOT_ANNOTATED_CDS"/>
    <property type="molecule type" value="Genomic_DNA"/>
</dbReference>
<dbReference type="GO" id="GO:0005085">
    <property type="term" value="F:guanyl-nucleotide exchange factor activity"/>
    <property type="evidence" value="ECO:0007669"/>
    <property type="project" value="UniProtKB-KW"/>
</dbReference>
<dbReference type="Gene3D" id="1.20.900.10">
    <property type="entry name" value="Dbl homology (DH) domain"/>
    <property type="match status" value="1"/>
</dbReference>
<dbReference type="PANTHER" id="PTHR47440:SF1">
    <property type="entry name" value="RHO_RAC GUANINE NUCLEOTIDE EXCHANGE FACTOR 18"/>
    <property type="match status" value="1"/>
</dbReference>
<evidence type="ECO:0000256" key="6">
    <source>
        <dbReference type="ARBA" id="ARBA00022771"/>
    </source>
</evidence>
<dbReference type="FunFam" id="2.30.29.30:FF:000021">
    <property type="entry name" value="Rho guanine nucleotide exchange factor 2"/>
    <property type="match status" value="1"/>
</dbReference>
<feature type="compositionally biased region" description="Polar residues" evidence="9">
    <location>
        <begin position="916"/>
        <end position="926"/>
    </location>
</feature>
<dbReference type="CDD" id="cd15794">
    <property type="entry name" value="PH_ARHGEF18"/>
    <property type="match status" value="1"/>
</dbReference>
<dbReference type="InterPro" id="IPR011993">
    <property type="entry name" value="PH-like_dom_sf"/>
</dbReference>
<evidence type="ECO:0000259" key="11">
    <source>
        <dbReference type="PROSITE" id="PS50010"/>
    </source>
</evidence>
<feature type="region of interest" description="Disordered" evidence="9">
    <location>
        <begin position="1"/>
        <end position="21"/>
    </location>
</feature>
<evidence type="ECO:0000256" key="9">
    <source>
        <dbReference type="SAM" id="MobiDB-lite"/>
    </source>
</evidence>
<dbReference type="Ensembl" id="ENSPPAT00000059202.1">
    <property type="protein sequence ID" value="ENSPPAP00000036310.1"/>
    <property type="gene ID" value="ENSPPAG00000040930.1"/>
</dbReference>
<evidence type="ECO:0000313" key="12">
    <source>
        <dbReference type="Ensembl" id="ENSPPAP00000036310.1"/>
    </source>
</evidence>
<dbReference type="CDD" id="cd00160">
    <property type="entry name" value="RhoGEF"/>
    <property type="match status" value="1"/>
</dbReference>
<dbReference type="SUPFAM" id="SSF48065">
    <property type="entry name" value="DBL homology domain (DH-domain)"/>
    <property type="match status" value="1"/>
</dbReference>
<dbReference type="SMART" id="SM00325">
    <property type="entry name" value="RhoGEF"/>
    <property type="match status" value="1"/>
</dbReference>
<evidence type="ECO:0000256" key="2">
    <source>
        <dbReference type="ARBA" id="ARBA00022490"/>
    </source>
</evidence>
<evidence type="ECO:0000256" key="4">
    <source>
        <dbReference type="ARBA" id="ARBA00022658"/>
    </source>
</evidence>
<evidence type="ECO:0000256" key="8">
    <source>
        <dbReference type="ARBA" id="ARBA00023054"/>
    </source>
</evidence>
<proteinExistence type="predicted"/>
<feature type="compositionally biased region" description="Pro residues" evidence="9">
    <location>
        <begin position="962"/>
        <end position="979"/>
    </location>
</feature>
<dbReference type="GO" id="GO:0008270">
    <property type="term" value="F:zinc ion binding"/>
    <property type="evidence" value="ECO:0007669"/>
    <property type="project" value="UniProtKB-KW"/>
</dbReference>
<dbReference type="Gene3D" id="2.30.29.30">
    <property type="entry name" value="Pleckstrin-homology domain (PH domain)/Phosphotyrosine-binding domain (PTB)"/>
    <property type="match status" value="1"/>
</dbReference>
<name>A0A2R9C2Y1_PANPA</name>
<evidence type="ECO:0000256" key="3">
    <source>
        <dbReference type="ARBA" id="ARBA00022553"/>
    </source>
</evidence>
<dbReference type="OMA" id="EDRNSWM"/>
<dbReference type="STRING" id="9597.ENSPPAP00000036310"/>
<dbReference type="GO" id="GO:0005737">
    <property type="term" value="C:cytoplasm"/>
    <property type="evidence" value="ECO:0007669"/>
    <property type="project" value="UniProtKB-SubCell"/>
</dbReference>
<dbReference type="Proteomes" id="UP000240080">
    <property type="component" value="Chromosome 19"/>
</dbReference>
<feature type="compositionally biased region" description="Low complexity" evidence="9">
    <location>
        <begin position="887"/>
        <end position="896"/>
    </location>
</feature>
<dbReference type="GeneTree" id="ENSGT00940000157375"/>
<keyword evidence="7" id="KW-0862">Zinc</keyword>
<dbReference type="EMBL" id="AJFE02031168">
    <property type="status" value="NOT_ANNOTATED_CDS"/>
    <property type="molecule type" value="Genomic_DNA"/>
</dbReference>
<dbReference type="InterPro" id="IPR053089">
    <property type="entry name" value="Rho_GEF18"/>
</dbReference>
<feature type="region of interest" description="Disordered" evidence="9">
    <location>
        <begin position="38"/>
        <end position="67"/>
    </location>
</feature>
<dbReference type="SUPFAM" id="SSF50729">
    <property type="entry name" value="PH domain-like"/>
    <property type="match status" value="1"/>
</dbReference>
<dbReference type="EMBL" id="AJFE02031169">
    <property type="status" value="NOT_ANNOTATED_CDS"/>
    <property type="molecule type" value="Genomic_DNA"/>
</dbReference>
<organism evidence="12 13">
    <name type="scientific">Pan paniscus</name>
    <name type="common">Pygmy chimpanzee</name>
    <name type="synonym">Bonobo</name>
    <dbReference type="NCBI Taxonomy" id="9597"/>
    <lineage>
        <taxon>Eukaryota</taxon>
        <taxon>Metazoa</taxon>
        <taxon>Chordata</taxon>
        <taxon>Craniata</taxon>
        <taxon>Vertebrata</taxon>
        <taxon>Euteleostomi</taxon>
        <taxon>Mammalia</taxon>
        <taxon>Eutheria</taxon>
        <taxon>Euarchontoglires</taxon>
        <taxon>Primates</taxon>
        <taxon>Haplorrhini</taxon>
        <taxon>Catarrhini</taxon>
        <taxon>Hominidae</taxon>
        <taxon>Pan</taxon>
    </lineage>
</organism>
<feature type="domain" description="DH" evidence="11">
    <location>
        <begin position="259"/>
        <end position="456"/>
    </location>
</feature>
<feature type="compositionally biased region" description="Basic and acidic residues" evidence="9">
    <location>
        <begin position="1011"/>
        <end position="1023"/>
    </location>
</feature>
<feature type="compositionally biased region" description="Basic and acidic residues" evidence="9">
    <location>
        <begin position="853"/>
        <end position="873"/>
    </location>
</feature>
<keyword evidence="8" id="KW-0175">Coiled coil</keyword>
<dbReference type="GO" id="GO:0007264">
    <property type="term" value="P:small GTPase-mediated signal transduction"/>
    <property type="evidence" value="ECO:0007669"/>
    <property type="project" value="InterPro"/>
</dbReference>